<keyword evidence="2" id="KW-1185">Reference proteome</keyword>
<dbReference type="EMBL" id="CABIJS010000710">
    <property type="protein sequence ID" value="VUZ57113.1"/>
    <property type="molecule type" value="Genomic_DNA"/>
</dbReference>
<evidence type="ECO:0000313" key="1">
    <source>
        <dbReference type="EMBL" id="VUZ57113.1"/>
    </source>
</evidence>
<gene>
    <name evidence="1" type="ORF">WMSIL1_LOCUS14594</name>
</gene>
<organism evidence="1 2">
    <name type="scientific">Hymenolepis diminuta</name>
    <name type="common">Rat tapeworm</name>
    <dbReference type="NCBI Taxonomy" id="6216"/>
    <lineage>
        <taxon>Eukaryota</taxon>
        <taxon>Metazoa</taxon>
        <taxon>Spiralia</taxon>
        <taxon>Lophotrochozoa</taxon>
        <taxon>Platyhelminthes</taxon>
        <taxon>Cestoda</taxon>
        <taxon>Eucestoda</taxon>
        <taxon>Cyclophyllidea</taxon>
        <taxon>Hymenolepididae</taxon>
        <taxon>Hymenolepis</taxon>
    </lineage>
</organism>
<accession>A0A564ZDJ3</accession>
<reference evidence="1 2" key="1">
    <citation type="submission" date="2019-07" db="EMBL/GenBank/DDBJ databases">
        <authorList>
            <person name="Jastrzebski P J."/>
            <person name="Paukszto L."/>
            <person name="Jastrzebski P J."/>
        </authorList>
    </citation>
    <scope>NUCLEOTIDE SEQUENCE [LARGE SCALE GENOMIC DNA]</scope>
    <source>
        <strain evidence="1 2">WMS-il1</strain>
    </source>
</reference>
<dbReference type="AlphaFoldDB" id="A0A564ZDJ3"/>
<sequence length="52" mass="6069">MKRPAEGGFPRVVSKRMTSAWNMNREQYAQKKSILSNYRLSLMKIQPALLEN</sequence>
<evidence type="ECO:0000313" key="2">
    <source>
        <dbReference type="Proteomes" id="UP000321570"/>
    </source>
</evidence>
<proteinExistence type="predicted"/>
<name>A0A564ZDJ3_HYMDI</name>
<protein>
    <submittedName>
        <fullName evidence="1">Uncharacterized protein</fullName>
    </submittedName>
</protein>
<dbReference type="Proteomes" id="UP000321570">
    <property type="component" value="Unassembled WGS sequence"/>
</dbReference>